<dbReference type="CDD" id="cd14688">
    <property type="entry name" value="bZIP_YAP"/>
    <property type="match status" value="1"/>
</dbReference>
<dbReference type="InterPro" id="IPR023167">
    <property type="entry name" value="Yap1_redox_dom_sf"/>
</dbReference>
<dbReference type="PANTHER" id="PTHR40621">
    <property type="entry name" value="TRANSCRIPTION FACTOR KAPC-RELATED"/>
    <property type="match status" value="1"/>
</dbReference>
<evidence type="ECO:0000256" key="1">
    <source>
        <dbReference type="ARBA" id="ARBA00004123"/>
    </source>
</evidence>
<keyword evidence="3" id="KW-0539">Nucleus</keyword>
<dbReference type="PROSITE" id="PS00036">
    <property type="entry name" value="BZIP_BASIC"/>
    <property type="match status" value="1"/>
</dbReference>
<feature type="compositionally biased region" description="Basic and acidic residues" evidence="4">
    <location>
        <begin position="157"/>
        <end position="176"/>
    </location>
</feature>
<dbReference type="OrthoDB" id="2593073at2759"/>
<organism evidence="6 7">
    <name type="scientific">Athelia psychrophila</name>
    <dbReference type="NCBI Taxonomy" id="1759441"/>
    <lineage>
        <taxon>Eukaryota</taxon>
        <taxon>Fungi</taxon>
        <taxon>Dikarya</taxon>
        <taxon>Basidiomycota</taxon>
        <taxon>Agaricomycotina</taxon>
        <taxon>Agaricomycetes</taxon>
        <taxon>Agaricomycetidae</taxon>
        <taxon>Atheliales</taxon>
        <taxon>Atheliaceae</taxon>
        <taxon>Athelia</taxon>
    </lineage>
</organism>
<protein>
    <recommendedName>
        <fullName evidence="5">BZIP domain-containing protein</fullName>
    </recommendedName>
</protein>
<dbReference type="Pfam" id="PF00170">
    <property type="entry name" value="bZIP_1"/>
    <property type="match status" value="1"/>
</dbReference>
<feature type="region of interest" description="Disordered" evidence="4">
    <location>
        <begin position="156"/>
        <end position="176"/>
    </location>
</feature>
<dbReference type="Gene3D" id="1.20.5.170">
    <property type="match status" value="1"/>
</dbReference>
<evidence type="ECO:0000313" key="7">
    <source>
        <dbReference type="Proteomes" id="UP000076532"/>
    </source>
</evidence>
<feature type="region of interest" description="Disordered" evidence="4">
    <location>
        <begin position="39"/>
        <end position="126"/>
    </location>
</feature>
<sequence>MDAYPGVTPLWDLSQATTFSQLPDDDFLALLQKQFPTSNEFSFQGGINPQEIQPYALPGLSPPSDDSSPSPQSANNERDAGSRSRSRQRRSGDSDGDDPMLKRKASDDSLDDEPSSKNQNTGALRSSVVAYCIPDAACSRRQAIEANDGTTVKVNRRKEQNRAAQRAFRERKEKHVKDLEDKVAELEAKNDQASSENVNLRDLLTRLQDENVTLKQAAFTFSVPKSGAHPPQQQQQQQQPVASGSRSHSSSSASGMHMFSPSISSSSSSSSLTSPVSAFSSPTSLAPHHAQSPASHMAAMSGGDMDWTALTTFDPAMLNLLDESPPPEPTATATASQMFTDFGYGHAPAHGKSPFTTIAANPQFMSFADFDFDSEPASANGGGGAGAFNFDMWAQPSPDPQAFSPPRDHALDDLFGGNGYAPDAGLMDFNALMAASSPSLIAQSPGVSPVVHQYVPQALQPQPHHPPHQPHQGTSGSSSSSSASASTHSPQSSAATSPDAAPPFDPDAPCDGTGSGECPKTKEDIAKAAAREGPSAFVTSPVSLREGDAVMSEMTAAGGDLHKVMSCKGQGFPRTDPRPDDVEVLTAWRGITNAPGVQDSDIASLCSEFSSKAKCDGTKVVLDHSTYQSMLAKLAQARSQQK</sequence>
<dbReference type="SUPFAM" id="SSF111430">
    <property type="entry name" value="YAP1 redox domain"/>
    <property type="match status" value="1"/>
</dbReference>
<dbReference type="InterPro" id="IPR046347">
    <property type="entry name" value="bZIP_sf"/>
</dbReference>
<evidence type="ECO:0000256" key="3">
    <source>
        <dbReference type="ARBA" id="ARBA00023242"/>
    </source>
</evidence>
<dbReference type="SMART" id="SM00338">
    <property type="entry name" value="BRLZ"/>
    <property type="match status" value="1"/>
</dbReference>
<dbReference type="GO" id="GO:0001228">
    <property type="term" value="F:DNA-binding transcription activator activity, RNA polymerase II-specific"/>
    <property type="evidence" value="ECO:0007669"/>
    <property type="project" value="TreeGrafter"/>
</dbReference>
<feature type="domain" description="BZIP" evidence="5">
    <location>
        <begin position="151"/>
        <end position="214"/>
    </location>
</feature>
<evidence type="ECO:0000256" key="4">
    <source>
        <dbReference type="SAM" id="MobiDB-lite"/>
    </source>
</evidence>
<evidence type="ECO:0000313" key="6">
    <source>
        <dbReference type="EMBL" id="KZP15222.1"/>
    </source>
</evidence>
<feature type="compositionally biased region" description="Low complexity" evidence="4">
    <location>
        <begin position="230"/>
        <end position="282"/>
    </location>
</feature>
<feature type="compositionally biased region" description="Low complexity" evidence="4">
    <location>
        <begin position="62"/>
        <end position="71"/>
    </location>
</feature>
<dbReference type="GO" id="GO:0005737">
    <property type="term" value="C:cytoplasm"/>
    <property type="evidence" value="ECO:0007669"/>
    <property type="project" value="UniProtKB-SubCell"/>
</dbReference>
<feature type="region of interest" description="Disordered" evidence="4">
    <location>
        <begin position="459"/>
        <end position="520"/>
    </location>
</feature>
<evidence type="ECO:0000256" key="2">
    <source>
        <dbReference type="ARBA" id="ARBA00004496"/>
    </source>
</evidence>
<keyword evidence="7" id="KW-1185">Reference proteome</keyword>
<dbReference type="InterPro" id="IPR004827">
    <property type="entry name" value="bZIP"/>
</dbReference>
<accession>A0A166DZ60</accession>
<feature type="compositionally biased region" description="Low complexity" evidence="4">
    <location>
        <begin position="470"/>
        <end position="499"/>
    </location>
</feature>
<dbReference type="STRING" id="436010.A0A166DZ60"/>
<evidence type="ECO:0000259" key="5">
    <source>
        <dbReference type="PROSITE" id="PS50217"/>
    </source>
</evidence>
<feature type="region of interest" description="Disordered" evidence="4">
    <location>
        <begin position="223"/>
        <end position="300"/>
    </location>
</feature>
<dbReference type="Gene3D" id="1.10.238.100">
    <property type="entry name" value="YAP1 redox domain. Chain B"/>
    <property type="match status" value="1"/>
</dbReference>
<dbReference type="GO" id="GO:0090575">
    <property type="term" value="C:RNA polymerase II transcription regulator complex"/>
    <property type="evidence" value="ECO:0007669"/>
    <property type="project" value="TreeGrafter"/>
</dbReference>
<dbReference type="SUPFAM" id="SSF57959">
    <property type="entry name" value="Leucine zipper domain"/>
    <property type="match status" value="1"/>
</dbReference>
<reference evidence="6 7" key="1">
    <citation type="journal article" date="2016" name="Mol. Biol. Evol.">
        <title>Comparative Genomics of Early-Diverging Mushroom-Forming Fungi Provides Insights into the Origins of Lignocellulose Decay Capabilities.</title>
        <authorList>
            <person name="Nagy L.G."/>
            <person name="Riley R."/>
            <person name="Tritt A."/>
            <person name="Adam C."/>
            <person name="Daum C."/>
            <person name="Floudas D."/>
            <person name="Sun H."/>
            <person name="Yadav J.S."/>
            <person name="Pangilinan J."/>
            <person name="Larsson K.H."/>
            <person name="Matsuura K."/>
            <person name="Barry K."/>
            <person name="Labutti K."/>
            <person name="Kuo R."/>
            <person name="Ohm R.A."/>
            <person name="Bhattacharya S.S."/>
            <person name="Shirouzu T."/>
            <person name="Yoshinaga Y."/>
            <person name="Martin F.M."/>
            <person name="Grigoriev I.V."/>
            <person name="Hibbett D.S."/>
        </authorList>
    </citation>
    <scope>NUCLEOTIDE SEQUENCE [LARGE SCALE GENOMIC DNA]</scope>
    <source>
        <strain evidence="6 7">CBS 109695</strain>
    </source>
</reference>
<dbReference type="InterPro" id="IPR050936">
    <property type="entry name" value="AP-1-like"/>
</dbReference>
<dbReference type="GO" id="GO:0000976">
    <property type="term" value="F:transcription cis-regulatory region binding"/>
    <property type="evidence" value="ECO:0007669"/>
    <property type="project" value="InterPro"/>
</dbReference>
<dbReference type="Proteomes" id="UP000076532">
    <property type="component" value="Unassembled WGS sequence"/>
</dbReference>
<dbReference type="PROSITE" id="PS50217">
    <property type="entry name" value="BZIP"/>
    <property type="match status" value="1"/>
</dbReference>
<dbReference type="PANTHER" id="PTHR40621:SF6">
    <property type="entry name" value="AP-1-LIKE TRANSCRIPTION FACTOR YAP1-RELATED"/>
    <property type="match status" value="1"/>
</dbReference>
<dbReference type="AlphaFoldDB" id="A0A166DZ60"/>
<dbReference type="EMBL" id="KV417607">
    <property type="protein sequence ID" value="KZP15222.1"/>
    <property type="molecule type" value="Genomic_DNA"/>
</dbReference>
<name>A0A166DZ60_9AGAM</name>
<proteinExistence type="predicted"/>
<comment type="subcellular location">
    <subcellularLocation>
        <location evidence="2">Cytoplasm</location>
    </subcellularLocation>
    <subcellularLocation>
        <location evidence="1">Nucleus</location>
    </subcellularLocation>
</comment>
<feature type="compositionally biased region" description="Polar residues" evidence="4">
    <location>
        <begin position="39"/>
        <end position="51"/>
    </location>
</feature>
<gene>
    <name evidence="6" type="ORF">FIBSPDRAFT_795836</name>
</gene>